<organism evidence="1 2">
    <name type="scientific">Pisum sativum</name>
    <name type="common">Garden pea</name>
    <name type="synonym">Lathyrus oleraceus</name>
    <dbReference type="NCBI Taxonomy" id="3888"/>
    <lineage>
        <taxon>Eukaryota</taxon>
        <taxon>Viridiplantae</taxon>
        <taxon>Streptophyta</taxon>
        <taxon>Embryophyta</taxon>
        <taxon>Tracheophyta</taxon>
        <taxon>Spermatophyta</taxon>
        <taxon>Magnoliopsida</taxon>
        <taxon>eudicotyledons</taxon>
        <taxon>Gunneridae</taxon>
        <taxon>Pentapetalae</taxon>
        <taxon>rosids</taxon>
        <taxon>fabids</taxon>
        <taxon>Fabales</taxon>
        <taxon>Fabaceae</taxon>
        <taxon>Papilionoideae</taxon>
        <taxon>50 kb inversion clade</taxon>
        <taxon>NPAAA clade</taxon>
        <taxon>Hologalegina</taxon>
        <taxon>IRL clade</taxon>
        <taxon>Fabeae</taxon>
        <taxon>Lathyrus</taxon>
    </lineage>
</organism>
<sequence>MPTCGIHQKFWFCNSEALLNGFLSHSISTDGSKKQYVRLRIVPVIEPGNPNIVNFITQSAVVQGTKGCRGRDWFDSIAARPLSDLGLPFMSADKVTIFIQNFYGFPLLWMYTLQYNGYDMNFDLMMLLV</sequence>
<name>A0A9D5AXV2_PEA</name>
<evidence type="ECO:0000313" key="2">
    <source>
        <dbReference type="Proteomes" id="UP001058974"/>
    </source>
</evidence>
<reference evidence="1 2" key="1">
    <citation type="journal article" date="2022" name="Nat. Genet.">
        <title>Improved pea reference genome and pan-genome highlight genomic features and evolutionary characteristics.</title>
        <authorList>
            <person name="Yang T."/>
            <person name="Liu R."/>
            <person name="Luo Y."/>
            <person name="Hu S."/>
            <person name="Wang D."/>
            <person name="Wang C."/>
            <person name="Pandey M.K."/>
            <person name="Ge S."/>
            <person name="Xu Q."/>
            <person name="Li N."/>
            <person name="Li G."/>
            <person name="Huang Y."/>
            <person name="Saxena R.K."/>
            <person name="Ji Y."/>
            <person name="Li M."/>
            <person name="Yan X."/>
            <person name="He Y."/>
            <person name="Liu Y."/>
            <person name="Wang X."/>
            <person name="Xiang C."/>
            <person name="Varshney R.K."/>
            <person name="Ding H."/>
            <person name="Gao S."/>
            <person name="Zong X."/>
        </authorList>
    </citation>
    <scope>NUCLEOTIDE SEQUENCE [LARGE SCALE GENOMIC DNA]</scope>
    <source>
        <strain evidence="1 2">cv. Zhongwan 6</strain>
    </source>
</reference>
<gene>
    <name evidence="1" type="ORF">KIW84_031759</name>
</gene>
<comment type="caution">
    <text evidence="1">The sequence shown here is derived from an EMBL/GenBank/DDBJ whole genome shotgun (WGS) entry which is preliminary data.</text>
</comment>
<proteinExistence type="predicted"/>
<dbReference type="Proteomes" id="UP001058974">
    <property type="component" value="Chromosome 3"/>
</dbReference>
<accession>A0A9D5AXV2</accession>
<protein>
    <submittedName>
        <fullName evidence="1">Uncharacterized protein</fullName>
    </submittedName>
</protein>
<dbReference type="AlphaFoldDB" id="A0A9D5AXV2"/>
<keyword evidence="2" id="KW-1185">Reference proteome</keyword>
<dbReference type="EMBL" id="JAMSHJ010000003">
    <property type="protein sequence ID" value="KAI5426053.1"/>
    <property type="molecule type" value="Genomic_DNA"/>
</dbReference>
<dbReference type="Gramene" id="Psat03G0175900-T1">
    <property type="protein sequence ID" value="KAI5426053.1"/>
    <property type="gene ID" value="KIW84_031759"/>
</dbReference>
<evidence type="ECO:0000313" key="1">
    <source>
        <dbReference type="EMBL" id="KAI5426053.1"/>
    </source>
</evidence>